<sequence length="623" mass="68821">MFLCFVAVRIRGFLVIKYMMCYFPNSLDFFNKTINTRQVKGEIMAIPRRSIPSKTSTGEPFQASGGWRIRSLDQIGQGGQMDGKLNEGRPGGQIRNTGVSYTDIGGLDELIAELDLVINGAEKYPELWTRLGRKRTRGVLLSGPPGCGKTLLAQALANQTGRKVCLIQGSEIKGWRVGASEGNLKAPYEAVRPNGILIIDEIDAIGGKRDHMVNETERSIVSTLCSIMDGAGEKDGVTFIATTNKPHMLDPALRRHGRFDVEIVVLPPDEWGRKQIFQIHTKSMPLASDVDLEELAKRAHGFTGADIAGVCAKLSQKLLQQAVAELKKGQKEEKIIKNLFVGRDEFCQIINDVIPSLIREGFTEVAKVKWTDIGGLEAAKRELQRVVIWPLKYAELIKKMNLRQPKGLLLFGPPGCGKTLLAKAVATESDFNFLAVNGPALLSKWVGNTEEAIRDLFWKARLAKPCIIFLDEAEALAPVRGRNLGSDVTDRAVSQLLAEIDGAGEFSDVFIIAATNRADLVDPALLRPGRLDLQYEISLPDAEARAEIIKIHLRNTLVKIEKINIDGLVEATEGRSGAMVEWMCTSAKRIALERHIQGEMKEELQITASDFQAALEEIKERKY</sequence>
<dbReference type="Gene3D" id="3.40.50.300">
    <property type="entry name" value="P-loop containing nucleotide triphosphate hydrolases"/>
    <property type="match status" value="2"/>
</dbReference>
<feature type="domain" description="AAA+ ATPase" evidence="6">
    <location>
        <begin position="135"/>
        <end position="269"/>
    </location>
</feature>
<dbReference type="Gene3D" id="1.10.8.60">
    <property type="match status" value="2"/>
</dbReference>
<gene>
    <name evidence="7" type="ORF">COV85_02830</name>
</gene>
<dbReference type="GO" id="GO:0005737">
    <property type="term" value="C:cytoplasm"/>
    <property type="evidence" value="ECO:0007669"/>
    <property type="project" value="UniProtKB-SubCell"/>
</dbReference>
<comment type="subcellular location">
    <subcellularLocation>
        <location evidence="1">Cytoplasm</location>
    </subcellularLocation>
</comment>
<dbReference type="FunFam" id="3.40.50.300:FF:000061">
    <property type="entry name" value="ATPase family, AAA domain-containing 2"/>
    <property type="match status" value="1"/>
</dbReference>
<dbReference type="SMART" id="SM00382">
    <property type="entry name" value="AAA"/>
    <property type="match status" value="2"/>
</dbReference>
<dbReference type="GO" id="GO:0005524">
    <property type="term" value="F:ATP binding"/>
    <property type="evidence" value="ECO:0007669"/>
    <property type="project" value="UniProtKB-KW"/>
</dbReference>
<feature type="domain" description="AAA+ ATPase" evidence="6">
    <location>
        <begin position="404"/>
        <end position="541"/>
    </location>
</feature>
<dbReference type="AlphaFoldDB" id="A0A2H0KQB4"/>
<organism evidence="7 8">
    <name type="scientific">Candidatus Portnoybacteria bacterium CG11_big_fil_rev_8_21_14_0_20_44_10</name>
    <dbReference type="NCBI Taxonomy" id="1974818"/>
    <lineage>
        <taxon>Bacteria</taxon>
        <taxon>Candidatus Portnoyibacteriota</taxon>
    </lineage>
</organism>
<evidence type="ECO:0000256" key="4">
    <source>
        <dbReference type="ARBA" id="ARBA00022840"/>
    </source>
</evidence>
<accession>A0A2H0KQB4</accession>
<keyword evidence="4 5" id="KW-0067">ATP-binding</keyword>
<reference evidence="7 8" key="1">
    <citation type="submission" date="2017-09" db="EMBL/GenBank/DDBJ databases">
        <title>Depth-based differentiation of microbial function through sediment-hosted aquifers and enrichment of novel symbionts in the deep terrestrial subsurface.</title>
        <authorList>
            <person name="Probst A.J."/>
            <person name="Ladd B."/>
            <person name="Jarett J.K."/>
            <person name="Geller-Mcgrath D.E."/>
            <person name="Sieber C.M."/>
            <person name="Emerson J.B."/>
            <person name="Anantharaman K."/>
            <person name="Thomas B.C."/>
            <person name="Malmstrom R."/>
            <person name="Stieglmeier M."/>
            <person name="Klingl A."/>
            <person name="Woyke T."/>
            <person name="Ryan C.M."/>
            <person name="Banfield J.F."/>
        </authorList>
    </citation>
    <scope>NUCLEOTIDE SEQUENCE [LARGE SCALE GENOMIC DNA]</scope>
    <source>
        <strain evidence="7">CG11_big_fil_rev_8_21_14_0_20_44_10</strain>
    </source>
</reference>
<dbReference type="InterPro" id="IPR041569">
    <property type="entry name" value="AAA_lid_3"/>
</dbReference>
<proteinExistence type="inferred from homology"/>
<evidence type="ECO:0000256" key="3">
    <source>
        <dbReference type="ARBA" id="ARBA00022741"/>
    </source>
</evidence>
<evidence type="ECO:0000256" key="5">
    <source>
        <dbReference type="RuleBase" id="RU003651"/>
    </source>
</evidence>
<evidence type="ECO:0000256" key="1">
    <source>
        <dbReference type="ARBA" id="ARBA00004496"/>
    </source>
</evidence>
<evidence type="ECO:0000256" key="2">
    <source>
        <dbReference type="ARBA" id="ARBA00022490"/>
    </source>
</evidence>
<dbReference type="FunFam" id="3.40.50.300:FF:000567">
    <property type="entry name" value="ATPase, AAA family protein"/>
    <property type="match status" value="1"/>
</dbReference>
<dbReference type="PANTHER" id="PTHR23077:SF171">
    <property type="entry name" value="NUCLEAR VALOSIN-CONTAINING PROTEIN-LIKE"/>
    <property type="match status" value="1"/>
</dbReference>
<name>A0A2H0KQB4_9BACT</name>
<evidence type="ECO:0000259" key="6">
    <source>
        <dbReference type="SMART" id="SM00382"/>
    </source>
</evidence>
<dbReference type="InterPro" id="IPR003593">
    <property type="entry name" value="AAA+_ATPase"/>
</dbReference>
<dbReference type="InterPro" id="IPR027417">
    <property type="entry name" value="P-loop_NTPase"/>
</dbReference>
<dbReference type="SUPFAM" id="SSF52540">
    <property type="entry name" value="P-loop containing nucleoside triphosphate hydrolases"/>
    <property type="match status" value="2"/>
</dbReference>
<keyword evidence="3 5" id="KW-0547">Nucleotide-binding</keyword>
<dbReference type="PROSITE" id="PS00674">
    <property type="entry name" value="AAA"/>
    <property type="match status" value="1"/>
</dbReference>
<dbReference type="Pfam" id="PF17862">
    <property type="entry name" value="AAA_lid_3"/>
    <property type="match status" value="1"/>
</dbReference>
<dbReference type="InterPro" id="IPR003959">
    <property type="entry name" value="ATPase_AAA_core"/>
</dbReference>
<evidence type="ECO:0000313" key="8">
    <source>
        <dbReference type="Proteomes" id="UP000231550"/>
    </source>
</evidence>
<dbReference type="Proteomes" id="UP000231550">
    <property type="component" value="Unassembled WGS sequence"/>
</dbReference>
<comment type="caution">
    <text evidence="7">The sequence shown here is derived from an EMBL/GenBank/DDBJ whole genome shotgun (WGS) entry which is preliminary data.</text>
</comment>
<dbReference type="PANTHER" id="PTHR23077">
    <property type="entry name" value="AAA-FAMILY ATPASE"/>
    <property type="match status" value="1"/>
</dbReference>
<protein>
    <submittedName>
        <fullName evidence="7">AAA family ATPase</fullName>
    </submittedName>
</protein>
<dbReference type="InterPro" id="IPR050168">
    <property type="entry name" value="AAA_ATPase_domain"/>
</dbReference>
<dbReference type="PRINTS" id="PR00830">
    <property type="entry name" value="ENDOLAPTASE"/>
</dbReference>
<dbReference type="GO" id="GO:0016887">
    <property type="term" value="F:ATP hydrolysis activity"/>
    <property type="evidence" value="ECO:0007669"/>
    <property type="project" value="InterPro"/>
</dbReference>
<comment type="similarity">
    <text evidence="5">Belongs to the AAA ATPase family.</text>
</comment>
<evidence type="ECO:0000313" key="7">
    <source>
        <dbReference type="EMBL" id="PIQ74307.1"/>
    </source>
</evidence>
<dbReference type="EMBL" id="PCVN01000073">
    <property type="protein sequence ID" value="PIQ74307.1"/>
    <property type="molecule type" value="Genomic_DNA"/>
</dbReference>
<dbReference type="Pfam" id="PF00004">
    <property type="entry name" value="AAA"/>
    <property type="match status" value="2"/>
</dbReference>
<dbReference type="InterPro" id="IPR003960">
    <property type="entry name" value="ATPase_AAA_CS"/>
</dbReference>
<keyword evidence="2" id="KW-0963">Cytoplasm</keyword>